<dbReference type="Proteomes" id="UP000042527">
    <property type="component" value="Unassembled WGS sequence"/>
</dbReference>
<keyword evidence="2" id="KW-0812">Transmembrane</keyword>
<dbReference type="EMBL" id="CP042817">
    <property type="protein sequence ID" value="QEJ98549.1"/>
    <property type="molecule type" value="Genomic_DNA"/>
</dbReference>
<keyword evidence="2" id="KW-0472">Membrane</keyword>
<dbReference type="InterPro" id="IPR001932">
    <property type="entry name" value="PPM-type_phosphatase-like_dom"/>
</dbReference>
<dbReference type="EMBL" id="CDNC01000014">
    <property type="protein sequence ID" value="CEM61825.1"/>
    <property type="molecule type" value="Genomic_DNA"/>
</dbReference>
<evidence type="ECO:0000313" key="4">
    <source>
        <dbReference type="EMBL" id="CEM61825.1"/>
    </source>
</evidence>
<protein>
    <submittedName>
        <fullName evidence="5">SpoIIE family protein phosphatase</fullName>
    </submittedName>
    <submittedName>
        <fullName evidence="4">Stage II sporulation protein E (Modular protein)</fullName>
    </submittedName>
</protein>
<feature type="transmembrane region" description="Helical" evidence="2">
    <location>
        <begin position="238"/>
        <end position="257"/>
    </location>
</feature>
<proteinExistence type="predicted"/>
<dbReference type="GO" id="GO:0016791">
    <property type="term" value="F:phosphatase activity"/>
    <property type="evidence" value="ECO:0007669"/>
    <property type="project" value="TreeGrafter"/>
</dbReference>
<dbReference type="InterPro" id="IPR036457">
    <property type="entry name" value="PPM-type-like_dom_sf"/>
</dbReference>
<feature type="transmembrane region" description="Helical" evidence="2">
    <location>
        <begin position="100"/>
        <end position="119"/>
    </location>
</feature>
<dbReference type="PANTHER" id="PTHR43156">
    <property type="entry name" value="STAGE II SPORULATION PROTEIN E-RELATED"/>
    <property type="match status" value="1"/>
</dbReference>
<dbReference type="Pfam" id="PF07228">
    <property type="entry name" value="SpoIIE"/>
    <property type="match status" value="1"/>
</dbReference>
<dbReference type="PANTHER" id="PTHR43156:SF2">
    <property type="entry name" value="STAGE II SPORULATION PROTEIN E"/>
    <property type="match status" value="1"/>
</dbReference>
<evidence type="ECO:0000313" key="7">
    <source>
        <dbReference type="Proteomes" id="UP000323594"/>
    </source>
</evidence>
<feature type="domain" description="PPM-type phosphatase" evidence="3">
    <location>
        <begin position="488"/>
        <end position="706"/>
    </location>
</feature>
<sequence length="710" mass="80645">MGLLFFAYFFAVIIILDSVYLKFNDRQSSVFLRRIAHTAGIAALLSAVSISFVMYNKVEAQAFMFKLAMVAFTLTSHSLLNMTFKVPYFEKNKTFSILNFLLHTFGIFLVFFAVGRFSWNSIVSFKFYSKKILPFLTGAELYVYIFLFAVPVVSFILLVVKAFKIKSNIYRQQLILIAFSVLAALISWIVIVRLFAFFPWVFSLFPIGILCVLFISQAAFSLTSVFDLKQILLSFARFIFFTLMFALTAGLAAAFIVQTSPTLRMLLLGGIITSFILFITRDFITKKFAFLLGDTSDYESKLTEELQQFDYTLGRDSILQSFVELMKTRIDCCGLGILITDENGVFKTVYSDFEKRLSIPTGKKCFAFLMNRNVSVITKTEIVANYIYENIKSEMLDVFTEMDAQTIILIREGQKLIGCIGLGAKNRGAEYNQYDIRVLRNIYSYFFLIIYYLSNIAKQDIILTVDREVEMSDQIIGSIQKNMDKIENKAITVGSVSYSAHQLGGDFIDFIKLTEDRFLFLIGDVAGKGLAASMSMVILKSVIHTFLQETGDFKKLIIKINSFVKDNLPRGTFFAGLFGIIDFPTNTVYYLNCGIPLMAMYIQTYQNVIEVQGEGRVLGFVKNIAPFLKVRKITLHPKDVVVFTTDGVLEAQNLRGDRFGNDRVNRILQANKDKNTEEIAKDIYSGLLDFISNEIQDDVTILVMKNNEKP</sequence>
<dbReference type="RefSeq" id="WP_024752024.1">
    <property type="nucleotide sequence ID" value="NZ_CDNC01000014.1"/>
</dbReference>
<dbReference type="Gene3D" id="3.60.40.10">
    <property type="entry name" value="PPM-type phosphatase domain"/>
    <property type="match status" value="1"/>
</dbReference>
<name>A0A0B7GXX5_TREPH</name>
<dbReference type="InterPro" id="IPR052016">
    <property type="entry name" value="Bact_Sigma-Reg"/>
</dbReference>
<dbReference type="AlphaFoldDB" id="A0A0B7GXX5"/>
<reference evidence="4" key="2">
    <citation type="submission" date="2015-01" db="EMBL/GenBank/DDBJ databases">
        <authorList>
            <person name="Xiang T."/>
            <person name="Song Y."/>
            <person name="Huang L."/>
            <person name="Wang B."/>
            <person name="Wu P."/>
        </authorList>
    </citation>
    <scope>NUCLEOTIDE SEQUENCE [LARGE SCALE GENOMIC DNA]</scope>
    <source>
        <strain evidence="4">V1</strain>
    </source>
</reference>
<accession>A0A0B7GXX5</accession>
<keyword evidence="2" id="KW-1133">Transmembrane helix</keyword>
<dbReference type="Proteomes" id="UP000323594">
    <property type="component" value="Chromosome"/>
</dbReference>
<feature type="transmembrane region" description="Helical" evidence="2">
    <location>
        <begin position="263"/>
        <end position="280"/>
    </location>
</feature>
<feature type="transmembrane region" description="Helical" evidence="2">
    <location>
        <begin position="175"/>
        <end position="198"/>
    </location>
</feature>
<feature type="transmembrane region" description="Helical" evidence="2">
    <location>
        <begin position="141"/>
        <end position="163"/>
    </location>
</feature>
<evidence type="ECO:0000313" key="6">
    <source>
        <dbReference type="Proteomes" id="UP000042527"/>
    </source>
</evidence>
<dbReference type="OrthoDB" id="9773346at2"/>
<dbReference type="SUPFAM" id="SSF81606">
    <property type="entry name" value="PP2C-like"/>
    <property type="match status" value="1"/>
</dbReference>
<keyword evidence="6" id="KW-1185">Reference proteome</keyword>
<organism evidence="4 6">
    <name type="scientific">Treponema phagedenis</name>
    <dbReference type="NCBI Taxonomy" id="162"/>
    <lineage>
        <taxon>Bacteria</taxon>
        <taxon>Pseudomonadati</taxon>
        <taxon>Spirochaetota</taxon>
        <taxon>Spirochaetia</taxon>
        <taxon>Spirochaetales</taxon>
        <taxon>Treponemataceae</taxon>
        <taxon>Treponema</taxon>
    </lineage>
</organism>
<reference evidence="5 7" key="3">
    <citation type="submission" date="2019-08" db="EMBL/GenBank/DDBJ databases">
        <authorList>
            <person name="Kuhnert P."/>
        </authorList>
    </citation>
    <scope>NUCLEOTIDE SEQUENCE [LARGE SCALE GENOMIC DNA]</scope>
    <source>
        <strain evidence="5 7">B36.5</strain>
    </source>
</reference>
<reference evidence="6" key="1">
    <citation type="submission" date="2015-01" db="EMBL/GenBank/DDBJ databases">
        <authorList>
            <person name="Manzoor Shahid"/>
            <person name="Zubair Saima"/>
        </authorList>
    </citation>
    <scope>NUCLEOTIDE SEQUENCE [LARGE SCALE GENOMIC DNA]</scope>
    <source>
        <strain evidence="6">V1</strain>
    </source>
</reference>
<evidence type="ECO:0000256" key="1">
    <source>
        <dbReference type="ARBA" id="ARBA00022801"/>
    </source>
</evidence>
<feature type="transmembrane region" description="Helical" evidence="2">
    <location>
        <begin position="61"/>
        <end position="80"/>
    </location>
</feature>
<dbReference type="SMART" id="SM00331">
    <property type="entry name" value="PP2C_SIG"/>
    <property type="match status" value="1"/>
</dbReference>
<dbReference type="GeneID" id="57753794"/>
<feature type="transmembrane region" description="Helical" evidence="2">
    <location>
        <begin position="204"/>
        <end position="226"/>
    </location>
</feature>
<feature type="transmembrane region" description="Helical" evidence="2">
    <location>
        <begin position="6"/>
        <end position="23"/>
    </location>
</feature>
<evidence type="ECO:0000259" key="3">
    <source>
        <dbReference type="SMART" id="SM00331"/>
    </source>
</evidence>
<evidence type="ECO:0000256" key="2">
    <source>
        <dbReference type="SAM" id="Phobius"/>
    </source>
</evidence>
<gene>
    <name evidence="5" type="ORF">FUT82_11445</name>
    <name evidence="4" type="ORF">TPHV1_210058</name>
</gene>
<evidence type="ECO:0000313" key="5">
    <source>
        <dbReference type="EMBL" id="QEJ98549.1"/>
    </source>
</evidence>
<feature type="transmembrane region" description="Helical" evidence="2">
    <location>
        <begin position="35"/>
        <end position="55"/>
    </location>
</feature>
<keyword evidence="1" id="KW-0378">Hydrolase</keyword>